<dbReference type="AlphaFoldDB" id="A0A1V9F6A9"/>
<dbReference type="Pfam" id="PF00440">
    <property type="entry name" value="TetR_N"/>
    <property type="match status" value="1"/>
</dbReference>
<dbReference type="Gene3D" id="1.10.357.10">
    <property type="entry name" value="Tetracycline Repressor, domain 2"/>
    <property type="match status" value="1"/>
</dbReference>
<name>A0A1V9F6A9_9BACT</name>
<dbReference type="PROSITE" id="PS50977">
    <property type="entry name" value="HTH_TETR_2"/>
    <property type="match status" value="1"/>
</dbReference>
<evidence type="ECO:0000259" key="5">
    <source>
        <dbReference type="PROSITE" id="PS50977"/>
    </source>
</evidence>
<dbReference type="RefSeq" id="WP_081169640.1">
    <property type="nucleotide sequence ID" value="NZ_LWBP01000210.1"/>
</dbReference>
<comment type="caution">
    <text evidence="6">The sequence shown here is derived from an EMBL/GenBank/DDBJ whole genome shotgun (WGS) entry which is preliminary data.</text>
</comment>
<dbReference type="SUPFAM" id="SSF48498">
    <property type="entry name" value="Tetracyclin repressor-like, C-terminal domain"/>
    <property type="match status" value="1"/>
</dbReference>
<evidence type="ECO:0000256" key="2">
    <source>
        <dbReference type="ARBA" id="ARBA00023125"/>
    </source>
</evidence>
<protein>
    <submittedName>
        <fullName evidence="6">TetR family transcriptional regulator</fullName>
    </submittedName>
</protein>
<dbReference type="SUPFAM" id="SSF46689">
    <property type="entry name" value="Homeodomain-like"/>
    <property type="match status" value="1"/>
</dbReference>
<keyword evidence="7" id="KW-1185">Reference proteome</keyword>
<dbReference type="GO" id="GO:0003677">
    <property type="term" value="F:DNA binding"/>
    <property type="evidence" value="ECO:0007669"/>
    <property type="project" value="UniProtKB-UniRule"/>
</dbReference>
<keyword evidence="3" id="KW-0804">Transcription</keyword>
<gene>
    <name evidence="6" type="ORF">A4R26_06310</name>
</gene>
<dbReference type="PANTHER" id="PTHR47506:SF1">
    <property type="entry name" value="HTH-TYPE TRANSCRIPTIONAL REGULATOR YJDC"/>
    <property type="match status" value="1"/>
</dbReference>
<dbReference type="InterPro" id="IPR036271">
    <property type="entry name" value="Tet_transcr_reg_TetR-rel_C_sf"/>
</dbReference>
<sequence>MKVHESNPKERIMQTATRLFHQQGYQATGINQVIKEADVARASLYQHYESKEKLCIAYLNRRHDHWFTKLKKQVDRADDPQKRILAAFDFIHAMNKEENYQGCAFLNMLGEISDKEKEILDIIQNHKIDVRKYLGSLITGDKSIKDHIYLLFESAIMESKLFRSQWPVNECKKIVSRMLKAEG</sequence>
<reference evidence="7" key="1">
    <citation type="submission" date="2016-04" db="EMBL/GenBank/DDBJ databases">
        <authorList>
            <person name="Chen L."/>
            <person name="Zhuang W."/>
            <person name="Wang G."/>
        </authorList>
    </citation>
    <scope>NUCLEOTIDE SEQUENCE [LARGE SCALE GENOMIC DNA]</scope>
    <source>
        <strain evidence="7">208</strain>
    </source>
</reference>
<feature type="domain" description="HTH tetR-type" evidence="5">
    <location>
        <begin position="6"/>
        <end position="66"/>
    </location>
</feature>
<dbReference type="PANTHER" id="PTHR47506">
    <property type="entry name" value="TRANSCRIPTIONAL REGULATORY PROTEIN"/>
    <property type="match status" value="1"/>
</dbReference>
<dbReference type="InterPro" id="IPR009057">
    <property type="entry name" value="Homeodomain-like_sf"/>
</dbReference>
<proteinExistence type="predicted"/>
<evidence type="ECO:0000256" key="1">
    <source>
        <dbReference type="ARBA" id="ARBA00023015"/>
    </source>
</evidence>
<dbReference type="OrthoDB" id="9787680at2"/>
<evidence type="ECO:0000256" key="3">
    <source>
        <dbReference type="ARBA" id="ARBA00023163"/>
    </source>
</evidence>
<evidence type="ECO:0000256" key="4">
    <source>
        <dbReference type="PROSITE-ProRule" id="PRU00335"/>
    </source>
</evidence>
<feature type="DNA-binding region" description="H-T-H motif" evidence="4">
    <location>
        <begin position="29"/>
        <end position="48"/>
    </location>
</feature>
<evidence type="ECO:0000313" key="7">
    <source>
        <dbReference type="Proteomes" id="UP000192276"/>
    </source>
</evidence>
<evidence type="ECO:0000313" key="6">
    <source>
        <dbReference type="EMBL" id="OQP53756.1"/>
    </source>
</evidence>
<dbReference type="Proteomes" id="UP000192276">
    <property type="component" value="Unassembled WGS sequence"/>
</dbReference>
<accession>A0A1V9F6A9</accession>
<dbReference type="PRINTS" id="PR00455">
    <property type="entry name" value="HTHTETR"/>
</dbReference>
<keyword evidence="1" id="KW-0805">Transcription regulation</keyword>
<dbReference type="EMBL" id="LWBP01000210">
    <property type="protein sequence ID" value="OQP53756.1"/>
    <property type="molecule type" value="Genomic_DNA"/>
</dbReference>
<dbReference type="InterPro" id="IPR001647">
    <property type="entry name" value="HTH_TetR"/>
</dbReference>
<keyword evidence="2 4" id="KW-0238">DNA-binding</keyword>
<organism evidence="6 7">
    <name type="scientific">Niastella populi</name>
    <dbReference type="NCBI Taxonomy" id="550983"/>
    <lineage>
        <taxon>Bacteria</taxon>
        <taxon>Pseudomonadati</taxon>
        <taxon>Bacteroidota</taxon>
        <taxon>Chitinophagia</taxon>
        <taxon>Chitinophagales</taxon>
        <taxon>Chitinophagaceae</taxon>
        <taxon>Niastella</taxon>
    </lineage>
</organism>